<protein>
    <submittedName>
        <fullName evidence="2">Uncharacterized protein</fullName>
    </submittedName>
</protein>
<keyword evidence="3" id="KW-1185">Reference proteome</keyword>
<reference evidence="3" key="1">
    <citation type="journal article" date="2019" name="Int. J. Syst. Evol. Microbiol.">
        <title>The Global Catalogue of Microorganisms (GCM) 10K type strain sequencing project: providing services to taxonomists for standard genome sequencing and annotation.</title>
        <authorList>
            <consortium name="The Broad Institute Genomics Platform"/>
            <consortium name="The Broad Institute Genome Sequencing Center for Infectious Disease"/>
            <person name="Wu L."/>
            <person name="Ma J."/>
        </authorList>
    </citation>
    <scope>NUCLEOTIDE SEQUENCE [LARGE SCALE GENOMIC DNA]</scope>
    <source>
        <strain evidence="3">JCM 17342</strain>
    </source>
</reference>
<proteinExistence type="predicted"/>
<dbReference type="EMBL" id="BAABAL010000004">
    <property type="protein sequence ID" value="GAA3989320.1"/>
    <property type="molecule type" value="Genomic_DNA"/>
</dbReference>
<name>A0ABP7QWZ1_9PSEU</name>
<comment type="caution">
    <text evidence="2">The sequence shown here is derived from an EMBL/GenBank/DDBJ whole genome shotgun (WGS) entry which is preliminary data.</text>
</comment>
<feature type="region of interest" description="Disordered" evidence="1">
    <location>
        <begin position="1"/>
        <end position="26"/>
    </location>
</feature>
<evidence type="ECO:0000313" key="2">
    <source>
        <dbReference type="EMBL" id="GAA3989320.1"/>
    </source>
</evidence>
<evidence type="ECO:0000313" key="3">
    <source>
        <dbReference type="Proteomes" id="UP001501747"/>
    </source>
</evidence>
<sequence>MTRITEQPGDLRAGAHLDSSGGERALPHDVVEQAATAREDVLRGRQAAVDMRSELIDLISERSRRALQNPVHPVIDPACAVLAVADHDQSGQP</sequence>
<evidence type="ECO:0000256" key="1">
    <source>
        <dbReference type="SAM" id="MobiDB-lite"/>
    </source>
</evidence>
<accession>A0ABP7QWZ1</accession>
<gene>
    <name evidence="2" type="ORF">GCM10022247_04830</name>
</gene>
<dbReference type="Proteomes" id="UP001501747">
    <property type="component" value="Unassembled WGS sequence"/>
</dbReference>
<organism evidence="2 3">
    <name type="scientific">Allokutzneria multivorans</name>
    <dbReference type="NCBI Taxonomy" id="1142134"/>
    <lineage>
        <taxon>Bacteria</taxon>
        <taxon>Bacillati</taxon>
        <taxon>Actinomycetota</taxon>
        <taxon>Actinomycetes</taxon>
        <taxon>Pseudonocardiales</taxon>
        <taxon>Pseudonocardiaceae</taxon>
        <taxon>Allokutzneria</taxon>
    </lineage>
</organism>